<keyword evidence="3" id="KW-1185">Reference proteome</keyword>
<dbReference type="EMBL" id="CAXJIO010000004">
    <property type="protein sequence ID" value="CAL2101328.1"/>
    <property type="molecule type" value="Genomic_DNA"/>
</dbReference>
<evidence type="ECO:0008006" key="4">
    <source>
        <dbReference type="Google" id="ProtNLM"/>
    </source>
</evidence>
<evidence type="ECO:0000256" key="1">
    <source>
        <dbReference type="SAM" id="Phobius"/>
    </source>
</evidence>
<evidence type="ECO:0000313" key="3">
    <source>
        <dbReference type="Proteomes" id="UP001497527"/>
    </source>
</evidence>
<reference evidence="2 3" key="1">
    <citation type="submission" date="2024-05" db="EMBL/GenBank/DDBJ databases">
        <authorList>
            <person name="Duchaud E."/>
        </authorList>
    </citation>
    <scope>NUCLEOTIDE SEQUENCE [LARGE SCALE GENOMIC DNA]</scope>
    <source>
        <strain evidence="2">Ena-SAMPLE-TAB-13-05-2024-13:56:06:370-140308</strain>
    </source>
</reference>
<comment type="caution">
    <text evidence="2">The sequence shown here is derived from an EMBL/GenBank/DDBJ whole genome shotgun (WGS) entry which is preliminary data.</text>
</comment>
<dbReference type="InterPro" id="IPR011990">
    <property type="entry name" value="TPR-like_helical_dom_sf"/>
</dbReference>
<evidence type="ECO:0000313" key="2">
    <source>
        <dbReference type="EMBL" id="CAL2101328.1"/>
    </source>
</evidence>
<proteinExistence type="predicted"/>
<keyword evidence="1" id="KW-0812">Transmembrane</keyword>
<dbReference type="SUPFAM" id="SSF48452">
    <property type="entry name" value="TPR-like"/>
    <property type="match status" value="1"/>
</dbReference>
<keyword evidence="1" id="KW-0472">Membrane</keyword>
<name>A0ABM9P7H8_9FLAO</name>
<dbReference type="Proteomes" id="UP001497527">
    <property type="component" value="Unassembled WGS sequence"/>
</dbReference>
<dbReference type="RefSeq" id="WP_348714101.1">
    <property type="nucleotide sequence ID" value="NZ_CAXJIO010000004.1"/>
</dbReference>
<protein>
    <recommendedName>
        <fullName evidence="4">Tetratricopeptide repeat protein</fullName>
    </recommendedName>
</protein>
<organism evidence="2 3">
    <name type="scientific">Tenacibaculum polynesiense</name>
    <dbReference type="NCBI Taxonomy" id="3137857"/>
    <lineage>
        <taxon>Bacteria</taxon>
        <taxon>Pseudomonadati</taxon>
        <taxon>Bacteroidota</taxon>
        <taxon>Flavobacteriia</taxon>
        <taxon>Flavobacteriales</taxon>
        <taxon>Flavobacteriaceae</taxon>
        <taxon>Tenacibaculum</taxon>
    </lineage>
</organism>
<dbReference type="Gene3D" id="1.25.40.10">
    <property type="entry name" value="Tetratricopeptide repeat domain"/>
    <property type="match status" value="1"/>
</dbReference>
<gene>
    <name evidence="2" type="ORF">T190423A01A_130008</name>
</gene>
<accession>A0ABM9P7H8</accession>
<sequence>MGLEDDILIERFLRNELSNEESNQFLERLDTDEMFKEQFLLEKQLFESLNEEEWSFIENTNTKEIEEYIELFRSDEANSLKATLSEVNKDFKKEGAGVKSKLFYIAGIAAAVLVILTLNFFSGGNNSGDYYNDYIMLNELPSFTNRGEVSETENLILAEKLFREKKYKEVVESLNKVSNEELKDGNYHVYKAVSLIEIGEYNEAENELDLLINSDLIDAPKGYWYKSLLYIKSKHLDKAKEVLKELVSKSNYKQKEARELLEKLE</sequence>
<feature type="transmembrane region" description="Helical" evidence="1">
    <location>
        <begin position="102"/>
        <end position="121"/>
    </location>
</feature>
<keyword evidence="1" id="KW-1133">Transmembrane helix</keyword>